<dbReference type="InterPro" id="IPR000749">
    <property type="entry name" value="ATP-guanido_PTrfase"/>
</dbReference>
<keyword evidence="3 5" id="KW-0418">Kinase</keyword>
<comment type="similarity">
    <text evidence="5">Belongs to the ATP:guanido phosphotransferase family.</text>
</comment>
<dbReference type="RefSeq" id="WP_087229708.1">
    <property type="nucleotide sequence ID" value="NZ_JAKNHQ010000020.1"/>
</dbReference>
<dbReference type="SUPFAM" id="SSF55931">
    <property type="entry name" value="Glutamine synthetase/guanido kinase"/>
    <property type="match status" value="1"/>
</dbReference>
<dbReference type="PANTHER" id="PTHR11547:SF38">
    <property type="entry name" value="ARGININE KINASE 1-RELATED"/>
    <property type="match status" value="1"/>
</dbReference>
<evidence type="ECO:0000313" key="8">
    <source>
        <dbReference type="Proteomes" id="UP001298681"/>
    </source>
</evidence>
<dbReference type="Gene3D" id="3.30.590.10">
    <property type="entry name" value="Glutamine synthetase/guanido kinase, catalytic domain"/>
    <property type="match status" value="1"/>
</dbReference>
<proteinExistence type="inferred from homology"/>
<organism evidence="7 8">
    <name type="scientific">Anaeromassilibacillus senegalensis</name>
    <dbReference type="NCBI Taxonomy" id="1673717"/>
    <lineage>
        <taxon>Bacteria</taxon>
        <taxon>Bacillati</taxon>
        <taxon>Bacillota</taxon>
        <taxon>Clostridia</taxon>
        <taxon>Eubacteriales</taxon>
        <taxon>Acutalibacteraceae</taxon>
        <taxon>Anaeromassilibacillus</taxon>
    </lineage>
</organism>
<evidence type="ECO:0000256" key="2">
    <source>
        <dbReference type="ARBA" id="ARBA00022741"/>
    </source>
</evidence>
<name>A0ABS9MLH9_9FIRM</name>
<dbReference type="Pfam" id="PF00217">
    <property type="entry name" value="ATP-gua_Ptrans"/>
    <property type="match status" value="1"/>
</dbReference>
<sequence>MHKWYQEAGEQNDVVISTRVRLARSLPGYPYPKRMNAAGRQQVEQMIYEAATNENAAVGHQFAYWRMEDIGRTDGLSLAERRLVQPDFPADRMGGLLVTQDESLSLLVNGEDHLRIQVFRAGMELESAYAEADHLDTILDKELHFAFDPKLGYLTQDPANLGTGMRASVLLHLPALHESGSIGRIAAGLAKLGLVLEEEPFDPSNEEEQTSRYLLSNRLTLGLNEEEALRNLKSIAQQLLVQERTARLSLAEKLEMQDAVSRALGVLQSAKMLGEQELPDLLYRVRLGIAAGLISGVGVEKIDALLMELQPATLTLACGRRLSQSQRDGLRAEVVQRVLG</sequence>
<keyword evidence="1 5" id="KW-0808">Transferase</keyword>
<accession>A0ABS9MLH9</accession>
<feature type="binding site" evidence="5">
    <location>
        <begin position="17"/>
        <end position="21"/>
    </location>
    <ligand>
        <name>ATP</name>
        <dbReference type="ChEBI" id="CHEBI:30616"/>
    </ligand>
</feature>
<feature type="domain" description="Phosphagen kinase C-terminal" evidence="6">
    <location>
        <begin position="14"/>
        <end position="246"/>
    </location>
</feature>
<comment type="caution">
    <text evidence="5">Lacks conserved residue(s) required for the propagation of feature annotation.</text>
</comment>
<keyword evidence="2 5" id="KW-0547">Nucleotide-binding</keyword>
<gene>
    <name evidence="7" type="ORF">L0P57_12150</name>
</gene>
<keyword evidence="8" id="KW-1185">Reference proteome</keyword>
<evidence type="ECO:0000256" key="5">
    <source>
        <dbReference type="PROSITE-ProRule" id="PRU00843"/>
    </source>
</evidence>
<dbReference type="PANTHER" id="PTHR11547">
    <property type="entry name" value="ARGININE OR CREATINE KINASE"/>
    <property type="match status" value="1"/>
</dbReference>
<evidence type="ECO:0000256" key="3">
    <source>
        <dbReference type="ARBA" id="ARBA00022777"/>
    </source>
</evidence>
<dbReference type="PROSITE" id="PS51510">
    <property type="entry name" value="PHOSPHAGEN_KINASE_C"/>
    <property type="match status" value="1"/>
</dbReference>
<comment type="caution">
    <text evidence="7">The sequence shown here is derived from an EMBL/GenBank/DDBJ whole genome shotgun (WGS) entry which is preliminary data.</text>
</comment>
<evidence type="ECO:0000313" key="7">
    <source>
        <dbReference type="EMBL" id="MCG4611678.1"/>
    </source>
</evidence>
<keyword evidence="4 5" id="KW-0067">ATP-binding</keyword>
<dbReference type="InterPro" id="IPR023660">
    <property type="entry name" value="Arg_Kinase"/>
</dbReference>
<evidence type="ECO:0000259" key="6">
    <source>
        <dbReference type="PROSITE" id="PS51510"/>
    </source>
</evidence>
<dbReference type="InterPro" id="IPR022414">
    <property type="entry name" value="ATP-guanido_PTrfase_cat"/>
</dbReference>
<dbReference type="InterPro" id="IPR014746">
    <property type="entry name" value="Gln_synth/guanido_kin_cat_dom"/>
</dbReference>
<dbReference type="Proteomes" id="UP001298681">
    <property type="component" value="Unassembled WGS sequence"/>
</dbReference>
<feature type="binding site" evidence="5">
    <location>
        <begin position="166"/>
        <end position="170"/>
    </location>
    <ligand>
        <name>ATP</name>
        <dbReference type="ChEBI" id="CHEBI:30616"/>
    </ligand>
</feature>
<feature type="binding site" evidence="5">
    <location>
        <begin position="199"/>
        <end position="204"/>
    </location>
    <ligand>
        <name>ATP</name>
        <dbReference type="ChEBI" id="CHEBI:30616"/>
    </ligand>
</feature>
<dbReference type="CDD" id="cd07930">
    <property type="entry name" value="bacterial_phosphagen_kinase"/>
    <property type="match status" value="1"/>
</dbReference>
<dbReference type="EMBL" id="JAKNHQ010000020">
    <property type="protein sequence ID" value="MCG4611678.1"/>
    <property type="molecule type" value="Genomic_DNA"/>
</dbReference>
<feature type="binding site" evidence="5">
    <location>
        <position position="115"/>
    </location>
    <ligand>
        <name>ATP</name>
        <dbReference type="ChEBI" id="CHEBI:30616"/>
    </ligand>
</feature>
<reference evidence="7 8" key="1">
    <citation type="submission" date="2022-01" db="EMBL/GenBank/DDBJ databases">
        <title>Collection of gut derived symbiotic bacterial strains cultured from healthy donors.</title>
        <authorList>
            <person name="Lin H."/>
            <person name="Kohout C."/>
            <person name="Waligurski E."/>
            <person name="Pamer E.G."/>
        </authorList>
    </citation>
    <scope>NUCLEOTIDE SEQUENCE [LARGE SCALE GENOMIC DNA]</scope>
    <source>
        <strain evidence="7 8">DFI.7.58</strain>
    </source>
</reference>
<protein>
    <submittedName>
        <fullName evidence="7">ATP--guanido phosphotransferase</fullName>
    </submittedName>
</protein>
<evidence type="ECO:0000256" key="1">
    <source>
        <dbReference type="ARBA" id="ARBA00022679"/>
    </source>
</evidence>
<evidence type="ECO:0000256" key="4">
    <source>
        <dbReference type="ARBA" id="ARBA00022840"/>
    </source>
</evidence>